<organism evidence="2 3">
    <name type="scientific">Pelomicrobium methylotrophicum</name>
    <dbReference type="NCBI Taxonomy" id="2602750"/>
    <lineage>
        <taxon>Bacteria</taxon>
        <taxon>Pseudomonadati</taxon>
        <taxon>Pseudomonadota</taxon>
        <taxon>Hydrogenophilia</taxon>
        <taxon>Hydrogenophilia incertae sedis</taxon>
        <taxon>Pelomicrobium</taxon>
    </lineage>
</organism>
<dbReference type="Proteomes" id="UP000321201">
    <property type="component" value="Unassembled WGS sequence"/>
</dbReference>
<comment type="caution">
    <text evidence="2">The sequence shown here is derived from an EMBL/GenBank/DDBJ whole genome shotgun (WGS) entry which is preliminary data.</text>
</comment>
<keyword evidence="1" id="KW-0143">Chaperone</keyword>
<evidence type="ECO:0000256" key="1">
    <source>
        <dbReference type="ARBA" id="ARBA00023186"/>
    </source>
</evidence>
<dbReference type="EMBL" id="VPFL01000006">
    <property type="protein sequence ID" value="TXF12464.1"/>
    <property type="molecule type" value="Genomic_DNA"/>
</dbReference>
<dbReference type="Pfam" id="PF02613">
    <property type="entry name" value="Nitrate_red_del"/>
    <property type="match status" value="1"/>
</dbReference>
<dbReference type="InterPro" id="IPR020945">
    <property type="entry name" value="DMSO/NO3_reduct_chaperone"/>
</dbReference>
<dbReference type="InterPro" id="IPR050289">
    <property type="entry name" value="TorD/DmsD_chaperones"/>
</dbReference>
<evidence type="ECO:0000313" key="3">
    <source>
        <dbReference type="Proteomes" id="UP000321201"/>
    </source>
</evidence>
<dbReference type="RefSeq" id="WP_147799332.1">
    <property type="nucleotide sequence ID" value="NZ_VPFL01000006.1"/>
</dbReference>
<dbReference type="PANTHER" id="PTHR34227">
    <property type="entry name" value="CHAPERONE PROTEIN YCDY"/>
    <property type="match status" value="1"/>
</dbReference>
<dbReference type="InParanoid" id="A0A5C7EJW5"/>
<reference evidence="2 3" key="1">
    <citation type="submission" date="2019-08" db="EMBL/GenBank/DDBJ databases">
        <title>Pelomicrobium methylotrophicum gen. nov., sp. nov. a moderately thermophilic, facultatively anaerobic, lithoautotrophic and methylotrophic bacterium isolated from a terrestrial mud volcano.</title>
        <authorList>
            <person name="Slobodkina G.B."/>
            <person name="Merkel A.Y."/>
            <person name="Slobodkin A.I."/>
        </authorList>
    </citation>
    <scope>NUCLEOTIDE SEQUENCE [LARGE SCALE GENOMIC DNA]</scope>
    <source>
        <strain evidence="2 3">SM250</strain>
    </source>
</reference>
<name>A0A5C7EJW5_9PROT</name>
<dbReference type="InterPro" id="IPR036411">
    <property type="entry name" value="TorD-like_sf"/>
</dbReference>
<dbReference type="AlphaFoldDB" id="A0A5C7EJW5"/>
<keyword evidence="3" id="KW-1185">Reference proteome</keyword>
<dbReference type="SUPFAM" id="SSF89155">
    <property type="entry name" value="TorD-like"/>
    <property type="match status" value="1"/>
</dbReference>
<gene>
    <name evidence="2" type="ORF">FR698_06345</name>
</gene>
<evidence type="ECO:0000313" key="2">
    <source>
        <dbReference type="EMBL" id="TXF12464.1"/>
    </source>
</evidence>
<dbReference type="PANTHER" id="PTHR34227:SF1">
    <property type="entry name" value="DIMETHYL SULFOXIDE REDUCTASE CHAPERONE-RELATED"/>
    <property type="match status" value="1"/>
</dbReference>
<dbReference type="OrthoDB" id="8526323at2"/>
<protein>
    <submittedName>
        <fullName evidence="2">Molecular chaperone</fullName>
    </submittedName>
</protein>
<sequence>MNAGAMRAEVGASLAPEDLARADMYALLSNLFYAPPSRELLALVAESEPELGGEGAGPFASAWRSFKAAAKGADPERVREEFETLFYGVGRPKVMVFGSYYLAGFMMEKPLAALRDDLAALGFSRKLTAGEPEDHIAALCDVMRLLILSGAELETQKRFFFTHLKSWYPKLADSLARTEEADFFKHVGRLAAAFFDIEVASFDIAD</sequence>
<dbReference type="Gene3D" id="1.10.3480.10">
    <property type="entry name" value="TorD-like"/>
    <property type="match status" value="1"/>
</dbReference>
<proteinExistence type="predicted"/>
<accession>A0A5C7EJW5</accession>